<organism evidence="4 5">
    <name type="scientific">Trichostrongylus colubriformis</name>
    <name type="common">Black scour worm</name>
    <dbReference type="NCBI Taxonomy" id="6319"/>
    <lineage>
        <taxon>Eukaryota</taxon>
        <taxon>Metazoa</taxon>
        <taxon>Ecdysozoa</taxon>
        <taxon>Nematoda</taxon>
        <taxon>Chromadorea</taxon>
        <taxon>Rhabditida</taxon>
        <taxon>Rhabditina</taxon>
        <taxon>Rhabditomorpha</taxon>
        <taxon>Strongyloidea</taxon>
        <taxon>Trichostrongylidae</taxon>
        <taxon>Trichostrongylus</taxon>
    </lineage>
</organism>
<dbReference type="Gene3D" id="2.60.120.290">
    <property type="entry name" value="Spermadhesin, CUB domain"/>
    <property type="match status" value="1"/>
</dbReference>
<dbReference type="Proteomes" id="UP001331761">
    <property type="component" value="Unassembled WGS sequence"/>
</dbReference>
<dbReference type="SUPFAM" id="SSF49854">
    <property type="entry name" value="Spermadhesin, CUB domain"/>
    <property type="match status" value="1"/>
</dbReference>
<evidence type="ECO:0000256" key="1">
    <source>
        <dbReference type="ARBA" id="ARBA00023157"/>
    </source>
</evidence>
<reference evidence="4 5" key="1">
    <citation type="submission" date="2019-10" db="EMBL/GenBank/DDBJ databases">
        <title>Assembly and Annotation for the nematode Trichostrongylus colubriformis.</title>
        <authorList>
            <person name="Martin J."/>
        </authorList>
    </citation>
    <scope>NUCLEOTIDE SEQUENCE [LARGE SCALE GENOMIC DNA]</scope>
    <source>
        <strain evidence="4">G859</strain>
        <tissue evidence="4">Whole worm</tissue>
    </source>
</reference>
<protein>
    <submittedName>
        <fullName evidence="4">CUB domain-containing protein</fullName>
    </submittedName>
</protein>
<evidence type="ECO:0000259" key="3">
    <source>
        <dbReference type="PROSITE" id="PS01180"/>
    </source>
</evidence>
<comment type="caution">
    <text evidence="2">Lacks conserved residue(s) required for the propagation of feature annotation.</text>
</comment>
<comment type="caution">
    <text evidence="4">The sequence shown here is derived from an EMBL/GenBank/DDBJ whole genome shotgun (WGS) entry which is preliminary data.</text>
</comment>
<dbReference type="PANTHER" id="PTHR39385:SF2">
    <property type="entry name" value="SLIT-LIKE 3 PROTEIN"/>
    <property type="match status" value="1"/>
</dbReference>
<dbReference type="AlphaFoldDB" id="A0AAN8F9P3"/>
<gene>
    <name evidence="4" type="ORF">GCK32_013826</name>
</gene>
<feature type="non-terminal residue" evidence="4">
    <location>
        <position position="336"/>
    </location>
</feature>
<dbReference type="CDD" id="cd00041">
    <property type="entry name" value="CUB"/>
    <property type="match status" value="1"/>
</dbReference>
<keyword evidence="5" id="KW-1185">Reference proteome</keyword>
<sequence>FRCKKRFIHNDTVRHDSELTFVVTVHFLSTEKFDYIQFFSDGISMERLNGTLEDVRLVLTGDVMETEFVTDNAIVRHGYNMTVESIHIPTDCLCPHKGVKTMPSKGSVRLDVPDYCSVVYCKWSIPSQTRALKFAALFNFTSEFDLLTVTSGNDIRRFFTISGKLSRRQWEIPKYSPSTTILYERAIRSNSSLPSMMTSFLISWMPSGGCSCNNGSVTAVVGEWNELTSPAYPLSYCNDLLCVTRILAPEGHHVVLNITDFYTEPYNDVLALFDGWNITGKHMEVLYGKKRFPYLIRNTNETLSLVFKSDHEVYYSGYRLLYSAGQCGSKGRRYFT</sequence>
<dbReference type="Pfam" id="PF00431">
    <property type="entry name" value="CUB"/>
    <property type="match status" value="1"/>
</dbReference>
<name>A0AAN8F9P3_TRICO</name>
<dbReference type="InterPro" id="IPR000859">
    <property type="entry name" value="CUB_dom"/>
</dbReference>
<proteinExistence type="predicted"/>
<dbReference type="EMBL" id="WIXE01019482">
    <property type="protein sequence ID" value="KAK5969987.1"/>
    <property type="molecule type" value="Genomic_DNA"/>
</dbReference>
<evidence type="ECO:0000313" key="5">
    <source>
        <dbReference type="Proteomes" id="UP001331761"/>
    </source>
</evidence>
<dbReference type="InterPro" id="IPR035914">
    <property type="entry name" value="Sperma_CUB_dom_sf"/>
</dbReference>
<dbReference type="PANTHER" id="PTHR39385">
    <property type="entry name" value="PROTEIN CBG20422"/>
    <property type="match status" value="1"/>
</dbReference>
<dbReference type="SMART" id="SM00042">
    <property type="entry name" value="CUB"/>
    <property type="match status" value="1"/>
</dbReference>
<evidence type="ECO:0000313" key="4">
    <source>
        <dbReference type="EMBL" id="KAK5969987.1"/>
    </source>
</evidence>
<dbReference type="PROSITE" id="PS01180">
    <property type="entry name" value="CUB"/>
    <property type="match status" value="1"/>
</dbReference>
<accession>A0AAN8F9P3</accession>
<feature type="domain" description="CUB" evidence="3">
    <location>
        <begin position="212"/>
        <end position="325"/>
    </location>
</feature>
<keyword evidence="1" id="KW-1015">Disulfide bond</keyword>
<evidence type="ECO:0000256" key="2">
    <source>
        <dbReference type="PROSITE-ProRule" id="PRU00059"/>
    </source>
</evidence>
<feature type="non-terminal residue" evidence="4">
    <location>
        <position position="1"/>
    </location>
</feature>